<dbReference type="AlphaFoldDB" id="A0A4R6YBI5"/>
<dbReference type="PANTHER" id="PTHR11079">
    <property type="entry name" value="CYTOSINE DEAMINASE FAMILY MEMBER"/>
    <property type="match status" value="1"/>
</dbReference>
<dbReference type="FunFam" id="3.40.140.10:FF:000005">
    <property type="entry name" value="tRNA-specific adenosine deaminase"/>
    <property type="match status" value="1"/>
</dbReference>
<reference evidence="10 11" key="1">
    <citation type="submission" date="2019-03" db="EMBL/GenBank/DDBJ databases">
        <title>Genomic Encyclopedia of Type Strains, Phase IV (KMG-IV): sequencing the most valuable type-strain genomes for metagenomic binning, comparative biology and taxonomic classification.</title>
        <authorList>
            <person name="Goeker M."/>
        </authorList>
    </citation>
    <scope>NUCLEOTIDE SEQUENCE [LARGE SCALE GENOMIC DNA]</scope>
    <source>
        <strain evidence="10 11">DSM 102852</strain>
    </source>
</reference>
<dbReference type="PANTHER" id="PTHR11079:SF202">
    <property type="entry name" value="TRNA-SPECIFIC ADENOSINE DEAMINASE"/>
    <property type="match status" value="1"/>
</dbReference>
<dbReference type="PROSITE" id="PS51747">
    <property type="entry name" value="CYT_DCMP_DEAMINASES_2"/>
    <property type="match status" value="1"/>
</dbReference>
<dbReference type="InterPro" id="IPR028883">
    <property type="entry name" value="tRNA_aden_deaminase"/>
</dbReference>
<dbReference type="Pfam" id="PF00383">
    <property type="entry name" value="dCMP_cyt_deam_1"/>
    <property type="match status" value="1"/>
</dbReference>
<evidence type="ECO:0000256" key="4">
    <source>
        <dbReference type="ARBA" id="ARBA00022723"/>
    </source>
</evidence>
<evidence type="ECO:0000259" key="9">
    <source>
        <dbReference type="PROSITE" id="PS51747"/>
    </source>
</evidence>
<gene>
    <name evidence="8" type="primary">tadA</name>
    <name evidence="10" type="ORF">DFR44_10154</name>
</gene>
<accession>A0A4R6YBI5</accession>
<feature type="binding site" evidence="8">
    <location>
        <position position="93"/>
    </location>
    <ligand>
        <name>Zn(2+)</name>
        <dbReference type="ChEBI" id="CHEBI:29105"/>
        <note>catalytic</note>
    </ligand>
</feature>
<feature type="domain" description="CMP/dCMP-type deaminase" evidence="9">
    <location>
        <begin position="9"/>
        <end position="148"/>
    </location>
</feature>
<comment type="subunit">
    <text evidence="2 8">Homodimer.</text>
</comment>
<comment type="cofactor">
    <cofactor evidence="8">
        <name>Zn(2+)</name>
        <dbReference type="ChEBI" id="CHEBI:29105"/>
    </cofactor>
    <text evidence="8">Binds 1 zinc ion per subunit.</text>
</comment>
<evidence type="ECO:0000313" key="10">
    <source>
        <dbReference type="EMBL" id="TDR33005.1"/>
    </source>
</evidence>
<dbReference type="HAMAP" id="MF_00972">
    <property type="entry name" value="tRNA_aden_deaminase"/>
    <property type="match status" value="1"/>
</dbReference>
<evidence type="ECO:0000256" key="8">
    <source>
        <dbReference type="HAMAP-Rule" id="MF_00972"/>
    </source>
</evidence>
<dbReference type="EC" id="3.5.4.33" evidence="8"/>
<organism evidence="10 11">
    <name type="scientific">Hydromonas duriensis</name>
    <dbReference type="NCBI Taxonomy" id="1527608"/>
    <lineage>
        <taxon>Bacteria</taxon>
        <taxon>Pseudomonadati</taxon>
        <taxon>Pseudomonadota</taxon>
        <taxon>Betaproteobacteria</taxon>
        <taxon>Burkholderiales</taxon>
        <taxon>Burkholderiaceae</taxon>
        <taxon>Hydromonas</taxon>
    </lineage>
</organism>
<comment type="function">
    <text evidence="8">Catalyzes the deamination of adenosine to inosine at the wobble position 34 of tRNA(Arg2).</text>
</comment>
<keyword evidence="11" id="KW-1185">Reference proteome</keyword>
<comment type="caution">
    <text evidence="10">The sequence shown here is derived from an EMBL/GenBank/DDBJ whole genome shotgun (WGS) entry which is preliminary data.</text>
</comment>
<dbReference type="GO" id="GO:0052717">
    <property type="term" value="F:tRNA-specific adenosine-34 deaminase activity"/>
    <property type="evidence" value="ECO:0007669"/>
    <property type="project" value="UniProtKB-UniRule"/>
</dbReference>
<dbReference type="EMBL" id="SNZE01000001">
    <property type="protein sequence ID" value="TDR33005.1"/>
    <property type="molecule type" value="Genomic_DNA"/>
</dbReference>
<dbReference type="CDD" id="cd01285">
    <property type="entry name" value="nucleoside_deaminase"/>
    <property type="match status" value="1"/>
</dbReference>
<keyword evidence="4 8" id="KW-0479">Metal-binding</keyword>
<feature type="active site" description="Proton donor" evidence="8">
    <location>
        <position position="62"/>
    </location>
</feature>
<feature type="binding site" evidence="8">
    <location>
        <position position="60"/>
    </location>
    <ligand>
        <name>Zn(2+)</name>
        <dbReference type="ChEBI" id="CHEBI:29105"/>
        <note>catalytic</note>
    </ligand>
</feature>
<keyword evidence="3 8" id="KW-0819">tRNA processing</keyword>
<evidence type="ECO:0000313" key="11">
    <source>
        <dbReference type="Proteomes" id="UP000294480"/>
    </source>
</evidence>
<dbReference type="GO" id="GO:0008270">
    <property type="term" value="F:zinc ion binding"/>
    <property type="evidence" value="ECO:0007669"/>
    <property type="project" value="UniProtKB-UniRule"/>
</dbReference>
<dbReference type="SUPFAM" id="SSF53927">
    <property type="entry name" value="Cytidine deaminase-like"/>
    <property type="match status" value="1"/>
</dbReference>
<dbReference type="InterPro" id="IPR016192">
    <property type="entry name" value="APOBEC/CMP_deaminase_Zn-bd"/>
</dbReference>
<comment type="catalytic activity">
    <reaction evidence="7 8">
        <text>adenosine(34) in tRNA + H2O + H(+) = inosine(34) in tRNA + NH4(+)</text>
        <dbReference type="Rhea" id="RHEA:43168"/>
        <dbReference type="Rhea" id="RHEA-COMP:10373"/>
        <dbReference type="Rhea" id="RHEA-COMP:10374"/>
        <dbReference type="ChEBI" id="CHEBI:15377"/>
        <dbReference type="ChEBI" id="CHEBI:15378"/>
        <dbReference type="ChEBI" id="CHEBI:28938"/>
        <dbReference type="ChEBI" id="CHEBI:74411"/>
        <dbReference type="ChEBI" id="CHEBI:82852"/>
        <dbReference type="EC" id="3.5.4.33"/>
    </reaction>
</comment>
<dbReference type="OrthoDB" id="9802676at2"/>
<dbReference type="Proteomes" id="UP000294480">
    <property type="component" value="Unassembled WGS sequence"/>
</dbReference>
<sequence>MHPWHSSEERDAYFMRLALVAARHAYDAGEVPVGAVVVYRDEVVATGFNQPIALHDASAHAEMQALRAAGLTLKNYRLPECELFVTLEPCLMCAGAMMHARLSRVVFATHDYKTGVAGSVLDVFDNARLNHHAQVTGGVLAQEARELLQLFFRERRQLAKKP</sequence>
<keyword evidence="5 8" id="KW-0378">Hydrolase</keyword>
<dbReference type="InterPro" id="IPR016193">
    <property type="entry name" value="Cytidine_deaminase-like"/>
</dbReference>
<evidence type="ECO:0000256" key="3">
    <source>
        <dbReference type="ARBA" id="ARBA00022694"/>
    </source>
</evidence>
<evidence type="ECO:0000256" key="6">
    <source>
        <dbReference type="ARBA" id="ARBA00022833"/>
    </source>
</evidence>
<dbReference type="PROSITE" id="PS00903">
    <property type="entry name" value="CYT_DCMP_DEAMINASES_1"/>
    <property type="match status" value="1"/>
</dbReference>
<dbReference type="InterPro" id="IPR002125">
    <property type="entry name" value="CMP_dCMP_dom"/>
</dbReference>
<dbReference type="NCBIfam" id="NF008113">
    <property type="entry name" value="PRK10860.1"/>
    <property type="match status" value="1"/>
</dbReference>
<dbReference type="Gene3D" id="3.40.140.10">
    <property type="entry name" value="Cytidine Deaminase, domain 2"/>
    <property type="match status" value="1"/>
</dbReference>
<evidence type="ECO:0000256" key="5">
    <source>
        <dbReference type="ARBA" id="ARBA00022801"/>
    </source>
</evidence>
<name>A0A4R6YBI5_9BURK</name>
<keyword evidence="6 8" id="KW-0862">Zinc</keyword>
<protein>
    <recommendedName>
        <fullName evidence="8">tRNA-specific adenosine deaminase</fullName>
        <ecNumber evidence="8">3.5.4.33</ecNumber>
    </recommendedName>
</protein>
<proteinExistence type="inferred from homology"/>
<dbReference type="GO" id="GO:0002100">
    <property type="term" value="P:tRNA wobble adenosine to inosine editing"/>
    <property type="evidence" value="ECO:0007669"/>
    <property type="project" value="UniProtKB-UniRule"/>
</dbReference>
<evidence type="ECO:0000256" key="1">
    <source>
        <dbReference type="ARBA" id="ARBA00010669"/>
    </source>
</evidence>
<dbReference type="RefSeq" id="WP_133618702.1">
    <property type="nucleotide sequence ID" value="NZ_SNZE01000001.1"/>
</dbReference>
<evidence type="ECO:0000256" key="2">
    <source>
        <dbReference type="ARBA" id="ARBA00011738"/>
    </source>
</evidence>
<evidence type="ECO:0000256" key="7">
    <source>
        <dbReference type="ARBA" id="ARBA00048045"/>
    </source>
</evidence>
<feature type="binding site" evidence="8">
    <location>
        <position position="90"/>
    </location>
    <ligand>
        <name>Zn(2+)</name>
        <dbReference type="ChEBI" id="CHEBI:29105"/>
        <note>catalytic</note>
    </ligand>
</feature>
<comment type="similarity">
    <text evidence="1">Belongs to the cytidine and deoxycytidylate deaminase family. ADAT2 subfamily.</text>
</comment>